<dbReference type="GO" id="GO:0004722">
    <property type="term" value="F:protein serine/threonine phosphatase activity"/>
    <property type="evidence" value="ECO:0007669"/>
    <property type="project" value="InterPro"/>
</dbReference>
<organism evidence="3 4">
    <name type="scientific">Paraflavisolibacter caeni</name>
    <dbReference type="NCBI Taxonomy" id="2982496"/>
    <lineage>
        <taxon>Bacteria</taxon>
        <taxon>Pseudomonadati</taxon>
        <taxon>Bacteroidota</taxon>
        <taxon>Chitinophagia</taxon>
        <taxon>Chitinophagales</taxon>
        <taxon>Chitinophagaceae</taxon>
        <taxon>Paraflavisolibacter</taxon>
    </lineage>
</organism>
<dbReference type="SUPFAM" id="SSF81606">
    <property type="entry name" value="PP2C-like"/>
    <property type="match status" value="1"/>
</dbReference>
<feature type="domain" description="PPM-type phosphatase" evidence="2">
    <location>
        <begin position="7"/>
        <end position="246"/>
    </location>
</feature>
<dbReference type="SMART" id="SM00331">
    <property type="entry name" value="PP2C_SIG"/>
    <property type="match status" value="1"/>
</dbReference>
<evidence type="ECO:0000313" key="4">
    <source>
        <dbReference type="Proteomes" id="UP001155483"/>
    </source>
</evidence>
<dbReference type="Pfam" id="PF13672">
    <property type="entry name" value="PP2C_2"/>
    <property type="match status" value="1"/>
</dbReference>
<dbReference type="InterPro" id="IPR036457">
    <property type="entry name" value="PPM-type-like_dom_sf"/>
</dbReference>
<proteinExistence type="predicted"/>
<reference evidence="3" key="1">
    <citation type="submission" date="2022-09" db="EMBL/GenBank/DDBJ databases">
        <authorList>
            <person name="Yuan C."/>
            <person name="Ke Z."/>
        </authorList>
    </citation>
    <scope>NUCLEOTIDE SEQUENCE</scope>
    <source>
        <strain evidence="3">LB-8</strain>
    </source>
</reference>
<dbReference type="RefSeq" id="WP_279297286.1">
    <property type="nucleotide sequence ID" value="NZ_JAOTIF010000008.1"/>
</dbReference>
<dbReference type="AlphaFoldDB" id="A0A9X3B7Y9"/>
<name>A0A9X3B7Y9_9BACT</name>
<feature type="region of interest" description="Disordered" evidence="1">
    <location>
        <begin position="312"/>
        <end position="442"/>
    </location>
</feature>
<feature type="compositionally biased region" description="Basic and acidic residues" evidence="1">
    <location>
        <begin position="339"/>
        <end position="352"/>
    </location>
</feature>
<accession>A0A9X3B7Y9</accession>
<keyword evidence="4" id="KW-1185">Reference proteome</keyword>
<feature type="compositionally biased region" description="Basic and acidic residues" evidence="1">
    <location>
        <begin position="386"/>
        <end position="442"/>
    </location>
</feature>
<feature type="compositionally biased region" description="Polar residues" evidence="1">
    <location>
        <begin position="358"/>
        <end position="375"/>
    </location>
</feature>
<dbReference type="InterPro" id="IPR001932">
    <property type="entry name" value="PPM-type_phosphatase-like_dom"/>
</dbReference>
<dbReference type="Proteomes" id="UP001155483">
    <property type="component" value="Unassembled WGS sequence"/>
</dbReference>
<feature type="compositionally biased region" description="Polar residues" evidence="1">
    <location>
        <begin position="312"/>
        <end position="333"/>
    </location>
</feature>
<dbReference type="SMART" id="SM00332">
    <property type="entry name" value="PP2Cc"/>
    <property type="match status" value="1"/>
</dbReference>
<sequence length="442" mass="50297">MLQAINAYCLNEVGGRDQNEDSVWPDKYQADINTRLFMVCDGVGGSSQGEVASRLCTEGFAEYFEKHLLAGQKPNTSFVEMARQFAMMRFKHYIESHPQAESMSTTLTLAYLNEKSIFIAWCGDSRIYQIRDGQIVYQSEDHSLLNEMIRRGELSPEDAQSFSNKNIILRALQYRKPYSAIETAELTDIRTGDYLLLCSDGLLENITPQVIKQILGSRQKKDPTELFHQYCYRQTKDNYSMYLIELGGKAFTGMKSIGKKKYVPILLAGLAGLCISPLMNWTSNLFEPHEQTNPKPASPIEQEHNNAVVNTASPSKENREMNNPVSSKSSGASTYKIENIAKDHRKDTKRDSLIIQRNKVSSSTMQKQNDTPNNNHGHETNAITRKRVDWPDSNKLQETKLGKIKEDVKKERISDAKEHPDVKKESIEKQVESYKRDSTFLN</sequence>
<dbReference type="PROSITE" id="PS51746">
    <property type="entry name" value="PPM_2"/>
    <property type="match status" value="1"/>
</dbReference>
<evidence type="ECO:0000259" key="2">
    <source>
        <dbReference type="PROSITE" id="PS51746"/>
    </source>
</evidence>
<comment type="caution">
    <text evidence="3">The sequence shown here is derived from an EMBL/GenBank/DDBJ whole genome shotgun (WGS) entry which is preliminary data.</text>
</comment>
<dbReference type="CDD" id="cd00143">
    <property type="entry name" value="PP2Cc"/>
    <property type="match status" value="1"/>
</dbReference>
<reference evidence="3" key="2">
    <citation type="submission" date="2023-04" db="EMBL/GenBank/DDBJ databases">
        <title>Paracnuella aquatica gen. nov., sp. nov., a member of the family Chitinophagaceae isolated from a hot spring.</title>
        <authorList>
            <person name="Wang C."/>
        </authorList>
    </citation>
    <scope>NUCLEOTIDE SEQUENCE</scope>
    <source>
        <strain evidence="3">LB-8</strain>
    </source>
</reference>
<dbReference type="PANTHER" id="PTHR47992">
    <property type="entry name" value="PROTEIN PHOSPHATASE"/>
    <property type="match status" value="1"/>
</dbReference>
<dbReference type="InterPro" id="IPR015655">
    <property type="entry name" value="PP2C"/>
</dbReference>
<dbReference type="EMBL" id="JAOTIF010000008">
    <property type="protein sequence ID" value="MCU7549845.1"/>
    <property type="molecule type" value="Genomic_DNA"/>
</dbReference>
<gene>
    <name evidence="3" type="ORF">OCK74_12005</name>
</gene>
<evidence type="ECO:0000313" key="3">
    <source>
        <dbReference type="EMBL" id="MCU7549845.1"/>
    </source>
</evidence>
<evidence type="ECO:0000256" key="1">
    <source>
        <dbReference type="SAM" id="MobiDB-lite"/>
    </source>
</evidence>
<protein>
    <submittedName>
        <fullName evidence="3">Protein phosphatase 2C domain-containing protein</fullName>
    </submittedName>
</protein>
<dbReference type="Gene3D" id="3.60.40.10">
    <property type="entry name" value="PPM-type phosphatase domain"/>
    <property type="match status" value="1"/>
</dbReference>